<keyword evidence="2" id="KW-1185">Reference proteome</keyword>
<sequence>MKYSKEELDLINHIDQHVKNKKITYYKAIPQELYQKIKAIMRTKNFNGSLQEYFEFLGYIFIPTSKYPKDTIDIITLLMQHYPSRYVTNLENIDRNLYYIIQDKALQHKVDIPEYINKLGFNFVFNSNIYPHSPTYYIGTSEKEYIKQLNKLFPEGTIIIEELIEKDSWLFKSINYLRQIRSIQTIDEQLEFFGFKVIRRWNG</sequence>
<dbReference type="RefSeq" id="WP_233698761.1">
    <property type="nucleotide sequence ID" value="NZ_JAJNBZ010000032.1"/>
</dbReference>
<accession>A0ABS8YMA6</accession>
<comment type="caution">
    <text evidence="1">The sequence shown here is derived from an EMBL/GenBank/DDBJ whole genome shotgun (WGS) entry which is preliminary data.</text>
</comment>
<proteinExistence type="predicted"/>
<protein>
    <submittedName>
        <fullName evidence="1">Uncharacterized protein</fullName>
    </submittedName>
</protein>
<dbReference type="EMBL" id="JAJNBZ010000032">
    <property type="protein sequence ID" value="MCE5172682.1"/>
    <property type="molecule type" value="Genomic_DNA"/>
</dbReference>
<organism evidence="1 2">
    <name type="scientific">Paenibacillus profundus</name>
    <dbReference type="NCBI Taxonomy" id="1173085"/>
    <lineage>
        <taxon>Bacteria</taxon>
        <taxon>Bacillati</taxon>
        <taxon>Bacillota</taxon>
        <taxon>Bacilli</taxon>
        <taxon>Bacillales</taxon>
        <taxon>Paenibacillaceae</taxon>
        <taxon>Paenibacillus</taxon>
    </lineage>
</organism>
<gene>
    <name evidence="1" type="ORF">LQV63_25775</name>
</gene>
<evidence type="ECO:0000313" key="1">
    <source>
        <dbReference type="EMBL" id="MCE5172682.1"/>
    </source>
</evidence>
<name>A0ABS8YMA6_9BACL</name>
<evidence type="ECO:0000313" key="2">
    <source>
        <dbReference type="Proteomes" id="UP001199916"/>
    </source>
</evidence>
<reference evidence="1 2" key="1">
    <citation type="submission" date="2021-11" db="EMBL/GenBank/DDBJ databases">
        <title>Draft genome sequence of Paenibacillus profundus YoMME, a new Gram-positive bacteria with exoelectrogenic properties.</title>
        <authorList>
            <person name="Hubenova Y."/>
            <person name="Hubenova E."/>
            <person name="Manasiev Y."/>
            <person name="Peykov S."/>
            <person name="Mitov M."/>
        </authorList>
    </citation>
    <scope>NUCLEOTIDE SEQUENCE [LARGE SCALE GENOMIC DNA]</scope>
    <source>
        <strain evidence="1 2">YoMME</strain>
    </source>
</reference>
<dbReference type="Proteomes" id="UP001199916">
    <property type="component" value="Unassembled WGS sequence"/>
</dbReference>